<dbReference type="HOGENOM" id="CLU_387350_0_0_1"/>
<feature type="region of interest" description="Disordered" evidence="7">
    <location>
        <begin position="317"/>
        <end position="455"/>
    </location>
</feature>
<comment type="similarity">
    <text evidence="2">Belongs to the TAF8 family.</text>
</comment>
<comment type="subcellular location">
    <subcellularLocation>
        <location evidence="1">Nucleus</location>
    </subcellularLocation>
</comment>
<dbReference type="AlphaFoldDB" id="W6MGJ1"/>
<protein>
    <recommendedName>
        <fullName evidence="3">Transcription initiation factor TFIID subunit 8</fullName>
    </recommendedName>
</protein>
<evidence type="ECO:0000256" key="1">
    <source>
        <dbReference type="ARBA" id="ARBA00004123"/>
    </source>
</evidence>
<dbReference type="Proteomes" id="UP000019384">
    <property type="component" value="Unassembled WGS sequence"/>
</dbReference>
<evidence type="ECO:0000256" key="4">
    <source>
        <dbReference type="ARBA" id="ARBA00023015"/>
    </source>
</evidence>
<feature type="compositionally biased region" description="Low complexity" evidence="7">
    <location>
        <begin position="429"/>
        <end position="443"/>
    </location>
</feature>
<keyword evidence="4" id="KW-0805">Transcription regulation</keyword>
<dbReference type="GO" id="GO:0005669">
    <property type="term" value="C:transcription factor TFIID complex"/>
    <property type="evidence" value="ECO:0007669"/>
    <property type="project" value="InterPro"/>
</dbReference>
<feature type="region of interest" description="Disordered" evidence="7">
    <location>
        <begin position="1"/>
        <end position="95"/>
    </location>
</feature>
<evidence type="ECO:0000256" key="2">
    <source>
        <dbReference type="ARBA" id="ARBA00008767"/>
    </source>
</evidence>
<keyword evidence="6" id="KW-0539">Nucleus</keyword>
<dbReference type="OrthoDB" id="2193813at2759"/>
<feature type="compositionally biased region" description="Basic and acidic residues" evidence="7">
    <location>
        <begin position="50"/>
        <end position="63"/>
    </location>
</feature>
<feature type="region of interest" description="Disordered" evidence="7">
    <location>
        <begin position="611"/>
        <end position="713"/>
    </location>
</feature>
<evidence type="ECO:0000313" key="9">
    <source>
        <dbReference type="EMBL" id="CDK24931.1"/>
    </source>
</evidence>
<evidence type="ECO:0000256" key="6">
    <source>
        <dbReference type="ARBA" id="ARBA00023242"/>
    </source>
</evidence>
<feature type="compositionally biased region" description="Acidic residues" evidence="7">
    <location>
        <begin position="697"/>
        <end position="713"/>
    </location>
</feature>
<dbReference type="GO" id="GO:0006367">
    <property type="term" value="P:transcription initiation at RNA polymerase II promoter"/>
    <property type="evidence" value="ECO:0007669"/>
    <property type="project" value="TreeGrafter"/>
</dbReference>
<evidence type="ECO:0000256" key="5">
    <source>
        <dbReference type="ARBA" id="ARBA00023163"/>
    </source>
</evidence>
<feature type="compositionally biased region" description="Acidic residues" evidence="7">
    <location>
        <begin position="331"/>
        <end position="348"/>
    </location>
</feature>
<dbReference type="GeneID" id="34518334"/>
<organism evidence="9 10">
    <name type="scientific">Kuraishia capsulata CBS 1993</name>
    <dbReference type="NCBI Taxonomy" id="1382522"/>
    <lineage>
        <taxon>Eukaryota</taxon>
        <taxon>Fungi</taxon>
        <taxon>Dikarya</taxon>
        <taxon>Ascomycota</taxon>
        <taxon>Saccharomycotina</taxon>
        <taxon>Pichiomycetes</taxon>
        <taxon>Pichiales</taxon>
        <taxon>Pichiaceae</taxon>
        <taxon>Kuraishia</taxon>
    </lineage>
</organism>
<feature type="region of interest" description="Disordered" evidence="7">
    <location>
        <begin position="540"/>
        <end position="596"/>
    </location>
</feature>
<keyword evidence="5" id="KW-0804">Transcription</keyword>
<evidence type="ECO:0000256" key="3">
    <source>
        <dbReference type="ARBA" id="ARBA00017307"/>
    </source>
</evidence>
<dbReference type="InterPro" id="IPR019473">
    <property type="entry name" value="TFIID_su8_C"/>
</dbReference>
<feature type="compositionally biased region" description="Basic and acidic residues" evidence="7">
    <location>
        <begin position="1"/>
        <end position="12"/>
    </location>
</feature>
<sequence length="713" mass="80165">MAEENRDVHDVVVEPVDVFQPNSPEAKSAVVPLENTGQDKVGPDQSLPQPEKESQSESQKESQSESQNESSTGIPPSEEPQSETPVEQKTPVRELSKEEVLQIRQNWLEKNAKEISKISDWQVQLPLEQILGKAVGLLLASLDINCNRAALDHLALLAMEHTHTVIARLHRITEIQRRRRISAHDLKILIREGIISLEDIEDAYLESKKRNTPITKMLLAKLDTETRKIVDETNAFTAGDQTVDAEDPASCFFHDITDTIARVVPQKAVRKAYIPKYLPELPPVHTYKATPQYTKTVTDPRVLREKLVEEGRLGEKALQHIVGNDSATPEAEMEVDSDEEEKEEDEEKQDQSDQKREKEEENGKEKQNTETASSSDLQMDIEKRRESEVLPDGDDGAVKVHAEPQIENEGETQGEGQIQTETQNEKQNETQNETTEVVASTEEVVTDKEKGKEKEPDRVDLVNYAKKRLAILEKRTAKRNRALEERLARPETIVSKYMGSFSIQPLNESVSQIVSDIYATEFENALKSVKISEKRRAKHLREEAKKRQKIEEEKRKQQESIEFGFGEGDGHDQDDDLDFNFDFGNDDVGVHDQMENLQELEEVSIAEVAIGNKPVFSTSREVTPNASAEAGGTSQEEDFDEELYGAETPKAEAANTGEGSPMDVDGQDFGREQGQSVTPQHTEPTGETQATGRSLENDDESDEFDDSMFDEVL</sequence>
<name>W6MGJ1_9ASCO</name>
<reference evidence="9" key="1">
    <citation type="submission" date="2013-12" db="EMBL/GenBank/DDBJ databases">
        <authorList>
            <person name="Genoscope - CEA"/>
        </authorList>
    </citation>
    <scope>NUCLEOTIDE SEQUENCE</scope>
    <source>
        <strain evidence="9">CBS 1993</strain>
    </source>
</reference>
<feature type="compositionally biased region" description="Basic and acidic residues" evidence="7">
    <location>
        <begin position="445"/>
        <end position="455"/>
    </location>
</feature>
<dbReference type="CDD" id="cd08049">
    <property type="entry name" value="TAF8"/>
    <property type="match status" value="1"/>
</dbReference>
<feature type="compositionally biased region" description="Polar residues" evidence="7">
    <location>
        <begin position="615"/>
        <end position="626"/>
    </location>
</feature>
<keyword evidence="10" id="KW-1185">Reference proteome</keyword>
<dbReference type="InterPro" id="IPR037818">
    <property type="entry name" value="TAF8"/>
</dbReference>
<evidence type="ECO:0000259" key="8">
    <source>
        <dbReference type="Pfam" id="PF10406"/>
    </source>
</evidence>
<evidence type="ECO:0000313" key="10">
    <source>
        <dbReference type="Proteomes" id="UP000019384"/>
    </source>
</evidence>
<accession>W6MGJ1</accession>
<feature type="domain" description="Transcription factor TFIID subunit 8 C-terminal" evidence="8">
    <location>
        <begin position="273"/>
        <end position="320"/>
    </location>
</feature>
<proteinExistence type="inferred from homology"/>
<dbReference type="PANTHER" id="PTHR46469:SF1">
    <property type="entry name" value="TRANSCRIPTION INITIATION FACTOR TFIID SUBUNIT 8"/>
    <property type="match status" value="1"/>
</dbReference>
<feature type="compositionally biased region" description="Acidic residues" evidence="7">
    <location>
        <begin position="635"/>
        <end position="644"/>
    </location>
</feature>
<gene>
    <name evidence="9" type="ORF">KUCA_T00000898001</name>
</gene>
<reference evidence="9" key="2">
    <citation type="submission" date="2014-02" db="EMBL/GenBank/DDBJ databases">
        <title>Complete DNA sequence of /Kuraishia capsulata/ illustrates novel genomic features among budding yeasts (/Saccharomycotina/).</title>
        <authorList>
            <person name="Morales L."/>
            <person name="Noel B."/>
            <person name="Porcel B."/>
            <person name="Marcet-Houben M."/>
            <person name="Hullo M-F."/>
            <person name="Sacerdot C."/>
            <person name="Tekaia F."/>
            <person name="Leh-Louis V."/>
            <person name="Despons L."/>
            <person name="Khanna V."/>
            <person name="Aury J-M."/>
            <person name="Barbe V."/>
            <person name="Couloux A."/>
            <person name="Labadie K."/>
            <person name="Pelletier E."/>
            <person name="Souciet J-L."/>
            <person name="Boekhout T."/>
            <person name="Gabaldon T."/>
            <person name="Wincker P."/>
            <person name="Dujon B."/>
        </authorList>
    </citation>
    <scope>NUCLEOTIDE SEQUENCE</scope>
    <source>
        <strain evidence="9">CBS 1993</strain>
    </source>
</reference>
<feature type="compositionally biased region" description="Basic and acidic residues" evidence="7">
    <location>
        <begin position="540"/>
        <end position="559"/>
    </location>
</feature>
<feature type="compositionally biased region" description="Polar residues" evidence="7">
    <location>
        <begin position="673"/>
        <end position="694"/>
    </location>
</feature>
<dbReference type="STRING" id="1382522.W6MGJ1"/>
<dbReference type="EMBL" id="HG793125">
    <property type="protein sequence ID" value="CDK24931.1"/>
    <property type="molecule type" value="Genomic_DNA"/>
</dbReference>
<evidence type="ECO:0000256" key="7">
    <source>
        <dbReference type="SAM" id="MobiDB-lite"/>
    </source>
</evidence>
<dbReference type="Pfam" id="PF10406">
    <property type="entry name" value="TAF8_C"/>
    <property type="match status" value="1"/>
</dbReference>
<dbReference type="PANTHER" id="PTHR46469">
    <property type="entry name" value="TRANSCRIPTION INITIATION FACTOR TFIID SUBUNIT 8"/>
    <property type="match status" value="1"/>
</dbReference>
<dbReference type="RefSeq" id="XP_022456946.1">
    <property type="nucleotide sequence ID" value="XM_022605482.1"/>
</dbReference>
<feature type="compositionally biased region" description="Basic and acidic residues" evidence="7">
    <location>
        <begin position="349"/>
        <end position="368"/>
    </location>
</feature>